<dbReference type="OrthoDB" id="9795085at2"/>
<evidence type="ECO:0000256" key="1">
    <source>
        <dbReference type="ARBA" id="ARBA00001946"/>
    </source>
</evidence>
<dbReference type="RefSeq" id="WP_002638035.1">
    <property type="nucleotide sequence ID" value="NZ_CP012109.1"/>
</dbReference>
<keyword evidence="9" id="KW-0694">RNA-binding</keyword>
<evidence type="ECO:0000259" key="14">
    <source>
        <dbReference type="Pfam" id="PF13649"/>
    </source>
</evidence>
<evidence type="ECO:0000259" key="13">
    <source>
        <dbReference type="Pfam" id="PF12623"/>
    </source>
</evidence>
<dbReference type="KEGG" id="mym:A176_000017"/>
<reference evidence="15 16" key="1">
    <citation type="journal article" date="2016" name="PLoS ONE">
        <title>Complete Genome Sequence and Comparative Genomics of a Novel Myxobacterium Myxococcus hansupus.</title>
        <authorList>
            <person name="Sharma G."/>
            <person name="Narwani T."/>
            <person name="Subramanian S."/>
        </authorList>
    </citation>
    <scope>NUCLEOTIDE SEQUENCE [LARGE SCALE GENOMIC DNA]</scope>
    <source>
        <strain evidence="16">mixupus</strain>
    </source>
</reference>
<evidence type="ECO:0000313" key="15">
    <source>
        <dbReference type="EMBL" id="AKQ63105.1"/>
    </source>
</evidence>
<dbReference type="STRING" id="1297742.A176_000017"/>
<dbReference type="InterPro" id="IPR038546">
    <property type="entry name" value="Hen1_N_sf"/>
</dbReference>
<dbReference type="GO" id="GO:0046872">
    <property type="term" value="F:metal ion binding"/>
    <property type="evidence" value="ECO:0007669"/>
    <property type="project" value="UniProtKB-KW"/>
</dbReference>
<dbReference type="PANTHER" id="PTHR21404:SF3">
    <property type="entry name" value="SMALL RNA 2'-O-METHYLTRANSFERASE"/>
    <property type="match status" value="1"/>
</dbReference>
<evidence type="ECO:0000256" key="8">
    <source>
        <dbReference type="ARBA" id="ARBA00022842"/>
    </source>
</evidence>
<dbReference type="EC" id="2.1.1.386" evidence="11"/>
<dbReference type="PANTHER" id="PTHR21404">
    <property type="entry name" value="HEN1"/>
    <property type="match status" value="1"/>
</dbReference>
<dbReference type="Proteomes" id="UP000009026">
    <property type="component" value="Chromosome"/>
</dbReference>
<organism evidence="15 16">
    <name type="scientific">Pseudomyxococcus hansupus</name>
    <dbReference type="NCBI Taxonomy" id="1297742"/>
    <lineage>
        <taxon>Bacteria</taxon>
        <taxon>Pseudomonadati</taxon>
        <taxon>Myxococcota</taxon>
        <taxon>Myxococcia</taxon>
        <taxon>Myxococcales</taxon>
        <taxon>Cystobacterineae</taxon>
        <taxon>Myxococcaceae</taxon>
        <taxon>Pseudomyxococcus</taxon>
    </lineage>
</organism>
<evidence type="ECO:0000256" key="11">
    <source>
        <dbReference type="ARBA" id="ARBA00035025"/>
    </source>
</evidence>
<comment type="catalytic activity">
    <reaction evidence="12">
        <text>small RNA 3'-end nucleotide + S-adenosyl-L-methionine = small RNA 3'-end 2'-O-methylnucleotide + S-adenosyl-L-homocysteine + H(+)</text>
        <dbReference type="Rhea" id="RHEA:37887"/>
        <dbReference type="Rhea" id="RHEA-COMP:10415"/>
        <dbReference type="Rhea" id="RHEA-COMP:10416"/>
        <dbReference type="ChEBI" id="CHEBI:15378"/>
        <dbReference type="ChEBI" id="CHEBI:57856"/>
        <dbReference type="ChEBI" id="CHEBI:59789"/>
        <dbReference type="ChEBI" id="CHEBI:74896"/>
        <dbReference type="ChEBI" id="CHEBI:74898"/>
        <dbReference type="EC" id="2.1.1.386"/>
    </reaction>
</comment>
<dbReference type="GO" id="GO:0031047">
    <property type="term" value="P:regulatory ncRNA-mediated gene silencing"/>
    <property type="evidence" value="ECO:0007669"/>
    <property type="project" value="UniProtKB-KW"/>
</dbReference>
<evidence type="ECO:0000256" key="2">
    <source>
        <dbReference type="ARBA" id="ARBA00009026"/>
    </source>
</evidence>
<dbReference type="Gene3D" id="3.40.50.150">
    <property type="entry name" value="Vaccinia Virus protein VP39"/>
    <property type="match status" value="1"/>
</dbReference>
<dbReference type="SUPFAM" id="SSF53335">
    <property type="entry name" value="S-adenosyl-L-methionine-dependent methyltransferases"/>
    <property type="match status" value="1"/>
</dbReference>
<keyword evidence="7" id="KW-0479">Metal-binding</keyword>
<dbReference type="Gene3D" id="3.30.1610.20">
    <property type="entry name" value="Hen1, N-terminal domain"/>
    <property type="match status" value="1"/>
</dbReference>
<keyword evidence="10" id="KW-0943">RNA-mediated gene silencing</keyword>
<protein>
    <recommendedName>
        <fullName evidence="3">Small RNA 2'-O-methyltransferase</fullName>
        <ecNumber evidence="11">2.1.1.386</ecNumber>
    </recommendedName>
</protein>
<sequence>MLLTLSTTHSPATDLGYLLHKNPERPQSFELSFGQAHVFYPEATAERTTVALLLEVDPVGLVRNRRGPPGEGGALEQYVNDRPYVASSFLSVALARTFRSAMSGDSKERPELAGQPIPLVARLAVLPCRGGEPFLRKLFEPLGYTVTATRHALDETVPDWGDSRYFTVTLEARMRVSELLTHLYVLVPVLDDDKHYWVGDEEVEKLLRHGEGWLASHPERDLIARRYLRHRRSLAREALERLAGDEAPEQAERAQVRNQEEAVLESRLSLNEQRLAAVVSVLQERGATRVVDLGCGEGKLLKALLQDRRFTDILGVDVTFRTLEIARERLNLERMPELQRRRVTLLHGSLMYRDARLAGFEAAAVVEVIEHLDPPRLAAFERVLFEFARPNTVVLTTPNAEYNVRFESLPSGAFRHRDHRFEWSRSEFETWAQRMCERFGYSVHFLPVGPVDPDVGAPTQMAVFSR</sequence>
<evidence type="ECO:0000256" key="7">
    <source>
        <dbReference type="ARBA" id="ARBA00022723"/>
    </source>
</evidence>
<evidence type="ECO:0000256" key="12">
    <source>
        <dbReference type="ARBA" id="ARBA00048418"/>
    </source>
</evidence>
<dbReference type="GO" id="GO:0003723">
    <property type="term" value="F:RNA binding"/>
    <property type="evidence" value="ECO:0007669"/>
    <property type="project" value="UniProtKB-KW"/>
</dbReference>
<keyword evidence="4" id="KW-0489">Methyltransferase</keyword>
<proteinExistence type="inferred from homology"/>
<keyword evidence="16" id="KW-1185">Reference proteome</keyword>
<dbReference type="CDD" id="cd02440">
    <property type="entry name" value="AdoMet_MTases"/>
    <property type="match status" value="1"/>
</dbReference>
<feature type="domain" description="Methyltransferase" evidence="14">
    <location>
        <begin position="290"/>
        <end position="384"/>
    </location>
</feature>
<evidence type="ECO:0000256" key="9">
    <source>
        <dbReference type="ARBA" id="ARBA00022884"/>
    </source>
</evidence>
<dbReference type="eggNOG" id="COG2227">
    <property type="taxonomic scope" value="Bacteria"/>
</dbReference>
<comment type="similarity">
    <text evidence="2">Belongs to the methyltransferase superfamily. HEN1 family.</text>
</comment>
<dbReference type="InterPro" id="IPR024026">
    <property type="entry name" value="3'-RNA_MeTfrase_Hen1_bac"/>
</dbReference>
<evidence type="ECO:0000256" key="6">
    <source>
        <dbReference type="ARBA" id="ARBA00022691"/>
    </source>
</evidence>
<dbReference type="PATRIC" id="fig|1297742.4.peg.17"/>
<comment type="cofactor">
    <cofactor evidence="1">
        <name>Mg(2+)</name>
        <dbReference type="ChEBI" id="CHEBI:18420"/>
    </cofactor>
</comment>
<evidence type="ECO:0000256" key="4">
    <source>
        <dbReference type="ARBA" id="ARBA00022603"/>
    </source>
</evidence>
<keyword evidence="5" id="KW-0808">Transferase</keyword>
<dbReference type="GO" id="GO:0001510">
    <property type="term" value="P:RNA methylation"/>
    <property type="evidence" value="ECO:0007669"/>
    <property type="project" value="InterPro"/>
</dbReference>
<dbReference type="NCBIfam" id="TIGR04074">
    <property type="entry name" value="bacter_Hen1"/>
    <property type="match status" value="1"/>
</dbReference>
<dbReference type="InterPro" id="IPR026610">
    <property type="entry name" value="Hen1"/>
</dbReference>
<keyword evidence="6" id="KW-0949">S-adenosyl-L-methionine</keyword>
<dbReference type="InterPro" id="IPR029063">
    <property type="entry name" value="SAM-dependent_MTases_sf"/>
</dbReference>
<dbReference type="InterPro" id="IPR041698">
    <property type="entry name" value="Methyltransf_25"/>
</dbReference>
<evidence type="ECO:0000256" key="3">
    <source>
        <dbReference type="ARBA" id="ARBA00021330"/>
    </source>
</evidence>
<feature type="domain" description="Hen1 N-terminal" evidence="13">
    <location>
        <begin position="1"/>
        <end position="243"/>
    </location>
</feature>
<accession>A0A0H4WP54</accession>
<dbReference type="Pfam" id="PF12623">
    <property type="entry name" value="Hen1_L"/>
    <property type="match status" value="1"/>
</dbReference>
<dbReference type="Pfam" id="PF13649">
    <property type="entry name" value="Methyltransf_25"/>
    <property type="match status" value="1"/>
</dbReference>
<dbReference type="GO" id="GO:0090486">
    <property type="term" value="F:small RNA 2'-O-methyltransferase activity"/>
    <property type="evidence" value="ECO:0007669"/>
    <property type="project" value="UniProtKB-EC"/>
</dbReference>
<evidence type="ECO:0000256" key="5">
    <source>
        <dbReference type="ARBA" id="ARBA00022679"/>
    </source>
</evidence>
<evidence type="ECO:0000256" key="10">
    <source>
        <dbReference type="ARBA" id="ARBA00023158"/>
    </source>
</evidence>
<dbReference type="InterPro" id="IPR024740">
    <property type="entry name" value="Hen1_N"/>
</dbReference>
<name>A0A0H4WP54_9BACT</name>
<keyword evidence="8" id="KW-0460">Magnesium</keyword>
<gene>
    <name evidence="15" type="ORF">A176_000017</name>
</gene>
<evidence type="ECO:0000313" key="16">
    <source>
        <dbReference type="Proteomes" id="UP000009026"/>
    </source>
</evidence>
<dbReference type="AlphaFoldDB" id="A0A0H4WP54"/>
<dbReference type="EMBL" id="CP012109">
    <property type="protein sequence ID" value="AKQ63105.1"/>
    <property type="molecule type" value="Genomic_DNA"/>
</dbReference>